<gene>
    <name evidence="2" type="ORF">OB236_33325</name>
</gene>
<dbReference type="Proteomes" id="UP001652445">
    <property type="component" value="Unassembled WGS sequence"/>
</dbReference>
<organism evidence="2 3">
    <name type="scientific">Paenibacillus baimaensis</name>
    <dbReference type="NCBI Taxonomy" id="2982185"/>
    <lineage>
        <taxon>Bacteria</taxon>
        <taxon>Bacillati</taxon>
        <taxon>Bacillota</taxon>
        <taxon>Bacilli</taxon>
        <taxon>Bacillales</taxon>
        <taxon>Paenibacillaceae</taxon>
        <taxon>Paenibacillus</taxon>
    </lineage>
</organism>
<sequence length="163" mass="18308">MSLDQIPAYLDTHRSLVQAIDGLNQEQLRWKAAPESWSVTEVINHLADHNIVVSFRIRDILANTTAQLPAFNQDAWVSGQKANESEIGEILEAFRALLQYNSLLFGRLTEKDWEKTGINFKGETVRITDIVAGFIKHVHYHIGQIDRIKQASAAVNHAGAVHL</sequence>
<evidence type="ECO:0000313" key="3">
    <source>
        <dbReference type="Proteomes" id="UP001652445"/>
    </source>
</evidence>
<proteinExistence type="predicted"/>
<evidence type="ECO:0000259" key="1">
    <source>
        <dbReference type="Pfam" id="PF12867"/>
    </source>
</evidence>
<dbReference type="InterPro" id="IPR034660">
    <property type="entry name" value="DinB/YfiT-like"/>
</dbReference>
<dbReference type="Gene3D" id="1.20.120.450">
    <property type="entry name" value="dinb family like domain"/>
    <property type="match status" value="1"/>
</dbReference>
<dbReference type="InterPro" id="IPR024775">
    <property type="entry name" value="DinB-like"/>
</dbReference>
<protein>
    <submittedName>
        <fullName evidence="2">DinB family protein</fullName>
    </submittedName>
</protein>
<reference evidence="2 3" key="1">
    <citation type="submission" date="2022-09" db="EMBL/GenBank/DDBJ databases">
        <authorList>
            <person name="Han X.L."/>
            <person name="Wang Q."/>
            <person name="Lu T."/>
        </authorList>
    </citation>
    <scope>NUCLEOTIDE SEQUENCE [LARGE SCALE GENOMIC DNA]</scope>
    <source>
        <strain evidence="2 3">WQ 127069</strain>
    </source>
</reference>
<dbReference type="Pfam" id="PF12867">
    <property type="entry name" value="DinB_2"/>
    <property type="match status" value="1"/>
</dbReference>
<comment type="caution">
    <text evidence="2">The sequence shown here is derived from an EMBL/GenBank/DDBJ whole genome shotgun (WGS) entry which is preliminary data.</text>
</comment>
<name>A0ABT2UT75_9BACL</name>
<keyword evidence="3" id="KW-1185">Reference proteome</keyword>
<dbReference type="EMBL" id="JAOQIO010000111">
    <property type="protein sequence ID" value="MCU6797022.1"/>
    <property type="molecule type" value="Genomic_DNA"/>
</dbReference>
<feature type="domain" description="DinB-like" evidence="1">
    <location>
        <begin position="12"/>
        <end position="145"/>
    </location>
</feature>
<evidence type="ECO:0000313" key="2">
    <source>
        <dbReference type="EMBL" id="MCU6797022.1"/>
    </source>
</evidence>
<dbReference type="SUPFAM" id="SSF109854">
    <property type="entry name" value="DinB/YfiT-like putative metalloenzymes"/>
    <property type="match status" value="1"/>
</dbReference>
<dbReference type="RefSeq" id="WP_262687846.1">
    <property type="nucleotide sequence ID" value="NZ_JAOQIO010000111.1"/>
</dbReference>
<accession>A0ABT2UT75</accession>